<feature type="chain" id="PRO_5012736224" evidence="2">
    <location>
        <begin position="29"/>
        <end position="91"/>
    </location>
</feature>
<accession>A0A218XAT2</accession>
<dbReference type="Proteomes" id="UP000197138">
    <property type="component" value="Unassembled WGS sequence"/>
</dbReference>
<feature type="signal peptide" evidence="2">
    <location>
        <begin position="1"/>
        <end position="28"/>
    </location>
</feature>
<feature type="region of interest" description="Disordered" evidence="1">
    <location>
        <begin position="29"/>
        <end position="52"/>
    </location>
</feature>
<keyword evidence="2" id="KW-0732">Signal</keyword>
<proteinExistence type="predicted"/>
<protein>
    <submittedName>
        <fullName evidence="3">Uncharacterized protein</fullName>
    </submittedName>
</protein>
<comment type="caution">
    <text evidence="3">The sequence shown here is derived from an EMBL/GenBank/DDBJ whole genome shotgun (WGS) entry which is preliminary data.</text>
</comment>
<reference evidence="4" key="1">
    <citation type="journal article" date="2017" name="Plant J.">
        <title>The pomegranate (Punica granatum L.) genome and the genomics of punicalagin biosynthesis.</title>
        <authorList>
            <person name="Qin G."/>
            <person name="Xu C."/>
            <person name="Ming R."/>
            <person name="Tang H."/>
            <person name="Guyot R."/>
            <person name="Kramer E.M."/>
            <person name="Hu Y."/>
            <person name="Yi X."/>
            <person name="Qi Y."/>
            <person name="Xu X."/>
            <person name="Gao Z."/>
            <person name="Pan H."/>
            <person name="Jian J."/>
            <person name="Tian Y."/>
            <person name="Yue Z."/>
            <person name="Xu Y."/>
        </authorList>
    </citation>
    <scope>NUCLEOTIDE SEQUENCE [LARGE SCALE GENOMIC DNA]</scope>
    <source>
        <strain evidence="4">cv. Dabenzi</strain>
    </source>
</reference>
<dbReference type="EMBL" id="MTKT01002214">
    <property type="protein sequence ID" value="OWM81442.1"/>
    <property type="molecule type" value="Genomic_DNA"/>
</dbReference>
<evidence type="ECO:0000313" key="3">
    <source>
        <dbReference type="EMBL" id="OWM81442.1"/>
    </source>
</evidence>
<evidence type="ECO:0000313" key="4">
    <source>
        <dbReference type="Proteomes" id="UP000197138"/>
    </source>
</evidence>
<name>A0A218XAT2_PUNGR</name>
<organism evidence="3 4">
    <name type="scientific">Punica granatum</name>
    <name type="common">Pomegranate</name>
    <dbReference type="NCBI Taxonomy" id="22663"/>
    <lineage>
        <taxon>Eukaryota</taxon>
        <taxon>Viridiplantae</taxon>
        <taxon>Streptophyta</taxon>
        <taxon>Embryophyta</taxon>
        <taxon>Tracheophyta</taxon>
        <taxon>Spermatophyta</taxon>
        <taxon>Magnoliopsida</taxon>
        <taxon>eudicotyledons</taxon>
        <taxon>Gunneridae</taxon>
        <taxon>Pentapetalae</taxon>
        <taxon>rosids</taxon>
        <taxon>malvids</taxon>
        <taxon>Myrtales</taxon>
        <taxon>Lythraceae</taxon>
        <taxon>Punica</taxon>
    </lineage>
</organism>
<sequence length="91" mass="9810">MARSNIIILFFIFSLVLIHVHLFPPSEGRKLPATKNQNLNKQQPLTSSSSGAMVGNAAESGEGLFLLHLAKIERLLGPSVPSPGVGNRIKH</sequence>
<evidence type="ECO:0000256" key="2">
    <source>
        <dbReference type="SAM" id="SignalP"/>
    </source>
</evidence>
<feature type="compositionally biased region" description="Polar residues" evidence="1">
    <location>
        <begin position="34"/>
        <end position="51"/>
    </location>
</feature>
<gene>
    <name evidence="3" type="ORF">CDL15_Pgr007480</name>
</gene>
<dbReference type="AlphaFoldDB" id="A0A218XAT2"/>
<evidence type="ECO:0000256" key="1">
    <source>
        <dbReference type="SAM" id="MobiDB-lite"/>
    </source>
</evidence>